<dbReference type="PANTHER" id="PTHR32322:SF18">
    <property type="entry name" value="S-ADENOSYLMETHIONINE_S-ADENOSYLHOMOCYSTEINE TRANSPORTER"/>
    <property type="match status" value="1"/>
</dbReference>
<keyword evidence="4 6" id="KW-1133">Transmembrane helix</keyword>
<evidence type="ECO:0000256" key="6">
    <source>
        <dbReference type="SAM" id="Phobius"/>
    </source>
</evidence>
<dbReference type="EMBL" id="JFZT01000061">
    <property type="protein sequence ID" value="EZQ01780.1"/>
    <property type="molecule type" value="Genomic_DNA"/>
</dbReference>
<dbReference type="InterPro" id="IPR000620">
    <property type="entry name" value="EamA_dom"/>
</dbReference>
<feature type="domain" description="EamA" evidence="7">
    <location>
        <begin position="15"/>
        <end position="127"/>
    </location>
</feature>
<evidence type="ECO:0000256" key="4">
    <source>
        <dbReference type="ARBA" id="ARBA00022989"/>
    </source>
</evidence>
<evidence type="ECO:0000256" key="3">
    <source>
        <dbReference type="ARBA" id="ARBA00022692"/>
    </source>
</evidence>
<accession>A0A031LJW5</accession>
<evidence type="ECO:0000256" key="5">
    <source>
        <dbReference type="ARBA" id="ARBA00023136"/>
    </source>
</evidence>
<feature type="transmembrane region" description="Helical" evidence="6">
    <location>
        <begin position="111"/>
        <end position="129"/>
    </location>
</feature>
<comment type="caution">
    <text evidence="8">The sequence shown here is derived from an EMBL/GenBank/DDBJ whole genome shotgun (WGS) entry which is preliminary data.</text>
</comment>
<feature type="domain" description="EamA" evidence="7">
    <location>
        <begin position="137"/>
        <end position="267"/>
    </location>
</feature>
<evidence type="ECO:0000256" key="1">
    <source>
        <dbReference type="ARBA" id="ARBA00004651"/>
    </source>
</evidence>
<proteinExistence type="predicted"/>
<evidence type="ECO:0000259" key="7">
    <source>
        <dbReference type="Pfam" id="PF00892"/>
    </source>
</evidence>
<name>A0A031LJW5_9CREN</name>
<organism evidence="8 9">
    <name type="scientific">Candidatus Acidianus copahuensis</name>
    <dbReference type="NCBI Taxonomy" id="1160895"/>
    <lineage>
        <taxon>Archaea</taxon>
        <taxon>Thermoproteota</taxon>
        <taxon>Thermoprotei</taxon>
        <taxon>Sulfolobales</taxon>
        <taxon>Sulfolobaceae</taxon>
        <taxon>Acidianus</taxon>
    </lineage>
</organism>
<dbReference type="AlphaFoldDB" id="A0A031LJW5"/>
<dbReference type="InterPro" id="IPR037185">
    <property type="entry name" value="EmrE-like"/>
</dbReference>
<reference evidence="8 9" key="1">
    <citation type="submission" date="2014-03" db="EMBL/GenBank/DDBJ databases">
        <title>Draft genome sequence of the novel thermoacidophilic archaea Acidianus copahuensis ALE1 strain, isolated from Copahue volcanic area in Neuquen Argentina.</title>
        <authorList>
            <person name="Urbieta M.S."/>
            <person name="Rascovan N."/>
            <person name="Castro C."/>
            <person name="Revale S."/>
            <person name="Giaveno M.A."/>
            <person name="Vazquez M.P."/>
            <person name="Donati E.R."/>
        </authorList>
    </citation>
    <scope>NUCLEOTIDE SEQUENCE [LARGE SCALE GENOMIC DNA]</scope>
    <source>
        <strain evidence="8 9">ALE1</strain>
    </source>
</reference>
<dbReference type="Pfam" id="PF00892">
    <property type="entry name" value="EamA"/>
    <property type="match status" value="2"/>
</dbReference>
<comment type="subcellular location">
    <subcellularLocation>
        <location evidence="1">Cell membrane</location>
        <topology evidence="1">Multi-pass membrane protein</topology>
    </subcellularLocation>
</comment>
<keyword evidence="3 6" id="KW-0812">Transmembrane</keyword>
<dbReference type="RefSeq" id="WP_048100564.1">
    <property type="nucleotide sequence ID" value="NZ_JFZT01000061.1"/>
</dbReference>
<feature type="transmembrane region" description="Helical" evidence="6">
    <location>
        <begin position="226"/>
        <end position="244"/>
    </location>
</feature>
<dbReference type="GO" id="GO:0005886">
    <property type="term" value="C:plasma membrane"/>
    <property type="evidence" value="ECO:0007669"/>
    <property type="project" value="UniProtKB-SubCell"/>
</dbReference>
<dbReference type="OrthoDB" id="34518at2157"/>
<feature type="transmembrane region" description="Helical" evidence="6">
    <location>
        <begin position="86"/>
        <end position="104"/>
    </location>
</feature>
<feature type="transmembrane region" description="Helical" evidence="6">
    <location>
        <begin position="250"/>
        <end position="270"/>
    </location>
</feature>
<keyword evidence="2" id="KW-1003">Cell membrane</keyword>
<feature type="transmembrane region" description="Helical" evidence="6">
    <location>
        <begin position="135"/>
        <end position="156"/>
    </location>
</feature>
<protein>
    <recommendedName>
        <fullName evidence="7">EamA domain-containing protein</fullName>
    </recommendedName>
</protein>
<feature type="transmembrane region" description="Helical" evidence="6">
    <location>
        <begin position="59"/>
        <end position="80"/>
    </location>
</feature>
<sequence>MNKILYFLIPYITLSTFNYEFAKEAVTYSTPFVFNLIRYITSAIIFLVLGGKLILSKDILFLSAMTTTSSVLWAYGLLYVSPAESAVLSYSMPLFAIPIALLIVKENPSPYELLGLGIGFSGILIYSIPLMKGSIGLGALITVVNAIFWAGFTVYYRKLKDKDPYDINASQFILGSLLLLPFAPIGFGIKLNTFFIDGIAYTSIIGGALSFFLWNMLAKLERVAKLTVMTFSVPIFSTIIQSIETYDLPQLSQVLGISVMFTGILISRLGKGIKKKFQAKRNKILLQEK</sequence>
<dbReference type="InterPro" id="IPR050638">
    <property type="entry name" value="AA-Vitamin_Transporters"/>
</dbReference>
<evidence type="ECO:0000313" key="9">
    <source>
        <dbReference type="Proteomes" id="UP000024332"/>
    </source>
</evidence>
<keyword evidence="9" id="KW-1185">Reference proteome</keyword>
<dbReference type="SUPFAM" id="SSF103481">
    <property type="entry name" value="Multidrug resistance efflux transporter EmrE"/>
    <property type="match status" value="2"/>
</dbReference>
<evidence type="ECO:0000313" key="8">
    <source>
        <dbReference type="EMBL" id="EZQ01780.1"/>
    </source>
</evidence>
<dbReference type="PANTHER" id="PTHR32322">
    <property type="entry name" value="INNER MEMBRANE TRANSPORTER"/>
    <property type="match status" value="1"/>
</dbReference>
<dbReference type="Proteomes" id="UP000024332">
    <property type="component" value="Unassembled WGS sequence"/>
</dbReference>
<dbReference type="STRING" id="1160895.CM19_11935"/>
<evidence type="ECO:0000256" key="2">
    <source>
        <dbReference type="ARBA" id="ARBA00022475"/>
    </source>
</evidence>
<gene>
    <name evidence="8" type="ORF">CM19_11935</name>
</gene>
<feature type="transmembrane region" description="Helical" evidence="6">
    <location>
        <begin position="195"/>
        <end position="214"/>
    </location>
</feature>
<feature type="transmembrane region" description="Helical" evidence="6">
    <location>
        <begin position="32"/>
        <end position="50"/>
    </location>
</feature>
<feature type="transmembrane region" description="Helical" evidence="6">
    <location>
        <begin position="168"/>
        <end position="189"/>
    </location>
</feature>
<keyword evidence="5 6" id="KW-0472">Membrane</keyword>